<organism evidence="7 8">
    <name type="scientific">Streptomyces synnematoformans</name>
    <dbReference type="NCBI Taxonomy" id="415721"/>
    <lineage>
        <taxon>Bacteria</taxon>
        <taxon>Bacillati</taxon>
        <taxon>Actinomycetota</taxon>
        <taxon>Actinomycetes</taxon>
        <taxon>Kitasatosporales</taxon>
        <taxon>Streptomycetaceae</taxon>
        <taxon>Streptomyces</taxon>
    </lineage>
</organism>
<dbReference type="InterPro" id="IPR011711">
    <property type="entry name" value="GntR_C"/>
</dbReference>
<proteinExistence type="predicted"/>
<sequence>MASYTGRGVHGQVVHELGARIVGGRLPEGATLEVRAVGDELGVSITVMRESLKVLAGKGLVDARQKRGTFVRPRGHWNLLDPDVIRWHTDGRSGEQLMRNLADVRSIVEPAAAQRAALHRTEADLDALESALAAMDDAHADSAAAAEADASFHRALLAATGNELLARMDLLLEPVLRERDRMVHSHAGAHDPVPSHRAVFDAVRDQDPARAELAMHGLLAMAVRDLDEVAGYATRPDHRATGRTAERPARDDGPRDPKAPGSGAEPR</sequence>
<dbReference type="InterPro" id="IPR036388">
    <property type="entry name" value="WH-like_DNA-bd_sf"/>
</dbReference>
<dbReference type="SUPFAM" id="SSF48008">
    <property type="entry name" value="GntR ligand-binding domain-like"/>
    <property type="match status" value="1"/>
</dbReference>
<evidence type="ECO:0000256" key="1">
    <source>
        <dbReference type="ARBA" id="ARBA00023015"/>
    </source>
</evidence>
<name>A0ABP5K9F9_9ACTN</name>
<feature type="region of interest" description="Disordered" evidence="5">
    <location>
        <begin position="232"/>
        <end position="267"/>
    </location>
</feature>
<dbReference type="EMBL" id="BAAAPF010000103">
    <property type="protein sequence ID" value="GAA2127189.1"/>
    <property type="molecule type" value="Genomic_DNA"/>
</dbReference>
<evidence type="ECO:0000256" key="3">
    <source>
        <dbReference type="ARBA" id="ARBA00023163"/>
    </source>
</evidence>
<dbReference type="SUPFAM" id="SSF46785">
    <property type="entry name" value="Winged helix' DNA-binding domain"/>
    <property type="match status" value="1"/>
</dbReference>
<dbReference type="Pfam" id="PF00392">
    <property type="entry name" value="GntR"/>
    <property type="match status" value="1"/>
</dbReference>
<feature type="compositionally biased region" description="Basic and acidic residues" evidence="5">
    <location>
        <begin position="235"/>
        <end position="258"/>
    </location>
</feature>
<keyword evidence="2" id="KW-0238">DNA-binding</keyword>
<dbReference type="PROSITE" id="PS50949">
    <property type="entry name" value="HTH_GNTR"/>
    <property type="match status" value="1"/>
</dbReference>
<protein>
    <submittedName>
        <fullName evidence="7">FadR/GntR family transcriptional regulator</fullName>
    </submittedName>
</protein>
<dbReference type="Proteomes" id="UP001500443">
    <property type="component" value="Unassembled WGS sequence"/>
</dbReference>
<evidence type="ECO:0000313" key="8">
    <source>
        <dbReference type="Proteomes" id="UP001500443"/>
    </source>
</evidence>
<dbReference type="Gene3D" id="1.10.10.10">
    <property type="entry name" value="Winged helix-like DNA-binding domain superfamily/Winged helix DNA-binding domain"/>
    <property type="match status" value="1"/>
</dbReference>
<evidence type="ECO:0000313" key="7">
    <source>
        <dbReference type="EMBL" id="GAA2127189.1"/>
    </source>
</evidence>
<dbReference type="CDD" id="cd07377">
    <property type="entry name" value="WHTH_GntR"/>
    <property type="match status" value="1"/>
</dbReference>
<dbReference type="InterPro" id="IPR000524">
    <property type="entry name" value="Tscrpt_reg_HTH_GntR"/>
</dbReference>
<accession>A0ABP5K9F9</accession>
<feature type="coiled-coil region" evidence="4">
    <location>
        <begin position="111"/>
        <end position="138"/>
    </location>
</feature>
<reference evidence="8" key="1">
    <citation type="journal article" date="2019" name="Int. J. Syst. Evol. Microbiol.">
        <title>The Global Catalogue of Microorganisms (GCM) 10K type strain sequencing project: providing services to taxonomists for standard genome sequencing and annotation.</title>
        <authorList>
            <consortium name="The Broad Institute Genomics Platform"/>
            <consortium name="The Broad Institute Genome Sequencing Center for Infectious Disease"/>
            <person name="Wu L."/>
            <person name="Ma J."/>
        </authorList>
    </citation>
    <scope>NUCLEOTIDE SEQUENCE [LARGE SCALE GENOMIC DNA]</scope>
    <source>
        <strain evidence="8">JCM 15481</strain>
    </source>
</reference>
<dbReference type="SMART" id="SM00345">
    <property type="entry name" value="HTH_GNTR"/>
    <property type="match status" value="1"/>
</dbReference>
<keyword evidence="4" id="KW-0175">Coiled coil</keyword>
<evidence type="ECO:0000256" key="2">
    <source>
        <dbReference type="ARBA" id="ARBA00023125"/>
    </source>
</evidence>
<dbReference type="Gene3D" id="1.20.120.530">
    <property type="entry name" value="GntR ligand-binding domain-like"/>
    <property type="match status" value="1"/>
</dbReference>
<keyword evidence="1" id="KW-0805">Transcription regulation</keyword>
<gene>
    <name evidence="7" type="ORF">GCM10009802_33590</name>
</gene>
<evidence type="ECO:0000256" key="4">
    <source>
        <dbReference type="SAM" id="Coils"/>
    </source>
</evidence>
<dbReference type="RefSeq" id="WP_344290815.1">
    <property type="nucleotide sequence ID" value="NZ_BAAAPF010000103.1"/>
</dbReference>
<dbReference type="PANTHER" id="PTHR43537">
    <property type="entry name" value="TRANSCRIPTIONAL REGULATOR, GNTR FAMILY"/>
    <property type="match status" value="1"/>
</dbReference>
<dbReference type="InterPro" id="IPR036390">
    <property type="entry name" value="WH_DNA-bd_sf"/>
</dbReference>
<dbReference type="Pfam" id="PF07729">
    <property type="entry name" value="FCD"/>
    <property type="match status" value="1"/>
</dbReference>
<dbReference type="SMART" id="SM00895">
    <property type="entry name" value="FCD"/>
    <property type="match status" value="1"/>
</dbReference>
<dbReference type="PANTHER" id="PTHR43537:SF44">
    <property type="entry name" value="GNTR FAMILY REGULATORY PROTEIN"/>
    <property type="match status" value="1"/>
</dbReference>
<evidence type="ECO:0000256" key="5">
    <source>
        <dbReference type="SAM" id="MobiDB-lite"/>
    </source>
</evidence>
<comment type="caution">
    <text evidence="7">The sequence shown here is derived from an EMBL/GenBank/DDBJ whole genome shotgun (WGS) entry which is preliminary data.</text>
</comment>
<feature type="domain" description="HTH gntR-type" evidence="6">
    <location>
        <begin position="7"/>
        <end position="74"/>
    </location>
</feature>
<evidence type="ECO:0000259" key="6">
    <source>
        <dbReference type="PROSITE" id="PS50949"/>
    </source>
</evidence>
<keyword evidence="8" id="KW-1185">Reference proteome</keyword>
<keyword evidence="3" id="KW-0804">Transcription</keyword>
<dbReference type="InterPro" id="IPR008920">
    <property type="entry name" value="TF_FadR/GntR_C"/>
</dbReference>